<feature type="compositionally biased region" description="Basic and acidic residues" evidence="16">
    <location>
        <begin position="254"/>
        <end position="263"/>
    </location>
</feature>
<feature type="region of interest" description="Disordered" evidence="16">
    <location>
        <begin position="170"/>
        <end position="193"/>
    </location>
</feature>
<evidence type="ECO:0000313" key="18">
    <source>
        <dbReference type="Proteomes" id="UP000034805"/>
    </source>
</evidence>
<comment type="caution">
    <text evidence="17">The sequence shown here is derived from an EMBL/GenBank/DDBJ whole genome shotgun (WGS) entry which is preliminary data.</text>
</comment>
<comment type="subcellular location">
    <subcellularLocation>
        <location evidence="4">Cytoplasm</location>
    </subcellularLocation>
    <subcellularLocation>
        <location evidence="3">Nucleus</location>
    </subcellularLocation>
</comment>
<feature type="region of interest" description="Disordered" evidence="16">
    <location>
        <begin position="373"/>
        <end position="398"/>
    </location>
</feature>
<dbReference type="InterPro" id="IPR023333">
    <property type="entry name" value="Proteasome_suB-type"/>
</dbReference>
<dbReference type="PANTHER" id="PTHR32194">
    <property type="entry name" value="METALLOPROTEASE TLDD"/>
    <property type="match status" value="1"/>
</dbReference>
<keyword evidence="11 17" id="KW-0647">Proteasome</keyword>
<dbReference type="GO" id="GO:0005654">
    <property type="term" value="C:nucleoplasm"/>
    <property type="evidence" value="ECO:0007669"/>
    <property type="project" value="UniProtKB-ARBA"/>
</dbReference>
<evidence type="ECO:0000256" key="5">
    <source>
        <dbReference type="ARBA" id="ARBA00012039"/>
    </source>
</evidence>
<dbReference type="STRING" id="113540.ENSSFOP00015073830"/>
<evidence type="ECO:0000256" key="9">
    <source>
        <dbReference type="ARBA" id="ARBA00022698"/>
    </source>
</evidence>
<comment type="function">
    <text evidence="2">Component of the 20S core proteasome complex involved in the proteolytic degradation of most intracellular proteins. This complex plays numerous essential roles within the cell by associating with different regulatory particles. Associated with two 19S regulatory particles, forms the 26S proteasome and thus participates in the ATP-dependent degradation of ubiquitinated proteins. The 26S proteasome plays a key role in the maintenance of protein homeostasis by removing misfolded or damaged proteins that could impair cellular functions, and by removing proteins whose functions are no longer required. Associated with the PA200 or PA28, the 20S proteasome mediates ubiquitin-independent protein degradation. This type of proteolysis is required in several pathways including spermatogenesis (20S-PA200 complex) or generation of a subset of MHC class I-presented antigenic peptides (20S-PA28 complex). Within the 20S core complex, PSMB5 displays a chymotrypsin-like activity.</text>
</comment>
<feature type="non-terminal residue" evidence="17">
    <location>
        <position position="1"/>
    </location>
</feature>
<dbReference type="CDD" id="cd03761">
    <property type="entry name" value="proteasome_beta_type_5"/>
    <property type="match status" value="1"/>
</dbReference>
<evidence type="ECO:0000256" key="10">
    <source>
        <dbReference type="ARBA" id="ARBA00022801"/>
    </source>
</evidence>
<dbReference type="PROSITE" id="PS51476">
    <property type="entry name" value="PROTEASOME_BETA_2"/>
    <property type="match status" value="1"/>
</dbReference>
<evidence type="ECO:0000256" key="2">
    <source>
        <dbReference type="ARBA" id="ARBA00003802"/>
    </source>
</evidence>
<dbReference type="InterPro" id="IPR000243">
    <property type="entry name" value="Pept_T1A_subB"/>
</dbReference>
<dbReference type="Pfam" id="PF00227">
    <property type="entry name" value="Proteasome"/>
    <property type="match status" value="3"/>
</dbReference>
<evidence type="ECO:0000256" key="8">
    <source>
        <dbReference type="ARBA" id="ARBA00022670"/>
    </source>
</evidence>
<name>A0A0P7USM5_SCLFO</name>
<dbReference type="PROSITE" id="PS00854">
    <property type="entry name" value="PROTEASOME_BETA_1"/>
    <property type="match status" value="2"/>
</dbReference>
<evidence type="ECO:0000256" key="15">
    <source>
        <dbReference type="ARBA" id="ARBA00046629"/>
    </source>
</evidence>
<dbReference type="Proteomes" id="UP000034805">
    <property type="component" value="Unassembled WGS sequence"/>
</dbReference>
<evidence type="ECO:0000256" key="1">
    <source>
        <dbReference type="ARBA" id="ARBA00001198"/>
    </source>
</evidence>
<keyword evidence="10" id="KW-0378">Hydrolase</keyword>
<protein>
    <recommendedName>
        <fullName evidence="6">Proteasome subunit beta type-5</fullName>
        <ecNumber evidence="5">3.4.25.1</ecNumber>
    </recommendedName>
</protein>
<evidence type="ECO:0000256" key="13">
    <source>
        <dbReference type="ARBA" id="ARBA00023242"/>
    </source>
</evidence>
<dbReference type="AlphaFoldDB" id="A0A0P7USM5"/>
<dbReference type="EMBL" id="JARO02002509">
    <property type="protein sequence ID" value="KPP72494.1"/>
    <property type="molecule type" value="Genomic_DNA"/>
</dbReference>
<proteinExistence type="predicted"/>
<keyword evidence="7" id="KW-0963">Cytoplasm</keyword>
<evidence type="ECO:0000256" key="12">
    <source>
        <dbReference type="ARBA" id="ARBA00023145"/>
    </source>
</evidence>
<evidence type="ECO:0000256" key="14">
    <source>
        <dbReference type="ARBA" id="ARBA00025456"/>
    </source>
</evidence>
<evidence type="ECO:0000256" key="16">
    <source>
        <dbReference type="SAM" id="MobiDB-lite"/>
    </source>
</evidence>
<dbReference type="Gene3D" id="3.60.20.10">
    <property type="entry name" value="Glutamine Phosphoribosylpyrophosphate, subunit 1, domain 1"/>
    <property type="match status" value="2"/>
</dbReference>
<evidence type="ECO:0000256" key="11">
    <source>
        <dbReference type="ARBA" id="ARBA00022942"/>
    </source>
</evidence>
<keyword evidence="9" id="KW-0888">Threonine protease</keyword>
<dbReference type="InterPro" id="IPR016050">
    <property type="entry name" value="Proteasome_bsu_CS"/>
</dbReference>
<evidence type="ECO:0000256" key="3">
    <source>
        <dbReference type="ARBA" id="ARBA00004123"/>
    </source>
</evidence>
<organism evidence="17 18">
    <name type="scientific">Scleropages formosus</name>
    <name type="common">Asian bonytongue</name>
    <name type="synonym">Osteoglossum formosum</name>
    <dbReference type="NCBI Taxonomy" id="113540"/>
    <lineage>
        <taxon>Eukaryota</taxon>
        <taxon>Metazoa</taxon>
        <taxon>Chordata</taxon>
        <taxon>Craniata</taxon>
        <taxon>Vertebrata</taxon>
        <taxon>Euteleostomi</taxon>
        <taxon>Actinopterygii</taxon>
        <taxon>Neopterygii</taxon>
        <taxon>Teleostei</taxon>
        <taxon>Osteoglossocephala</taxon>
        <taxon>Osteoglossomorpha</taxon>
        <taxon>Osteoglossiformes</taxon>
        <taxon>Osteoglossidae</taxon>
        <taxon>Scleropages</taxon>
    </lineage>
</organism>
<dbReference type="FunFam" id="3.60.20.10:FF:000030">
    <property type="entry name" value="Proteasome subunit beta"/>
    <property type="match status" value="1"/>
</dbReference>
<dbReference type="InterPro" id="IPR001353">
    <property type="entry name" value="Proteasome_sua/b"/>
</dbReference>
<comment type="subunit">
    <text evidence="15">The 26S proteasome consists of a 20S proteasome core and two 19S regulatory subunits. The 20S proteasome core is a barrel-shaped complex made of 28 subunits that are arranged in four stacked rings. The two outer rings are each formed by seven alpha subunits, and the two inner rings are formed by seven beta subunits. The proteolytic activity is exerted by three beta-subunits PSMB5, PSMB6 and PSMB7. Directly interacts with POMP. Interacts with ABCB1 and TAP1.</text>
</comment>
<dbReference type="PANTHER" id="PTHR32194:SF11">
    <property type="entry name" value="PROTEASOME SUBUNIT BETA"/>
    <property type="match status" value="1"/>
</dbReference>
<evidence type="ECO:0000313" key="17">
    <source>
        <dbReference type="EMBL" id="KPP72494.1"/>
    </source>
</evidence>
<sequence>WNSPSWSSVTVGAPHGLDGGRPTWRHACSDKDGCSENSLSPFLLASPSSPSVPLPFSLSHGTTTLAFVFQGGVMVAADTRASCSGLIACPEVHKVMPVHSHLVATASGSGADCMFWQRVLARECRLYQLRNHRRLSVGGAAKLLSHMLHPFKGTKLCVALTLCGWDGDGEEEEDQVAGHQGEEENAGGGLDGMEEHVTDVSRTKGGDSKGCWVLNRTERRVRTRKTWAGGGDQQEAGQGQMVLDVDQMVLREKTQRQDMRERASPASGEQEDTESRTKMSGRGPRLYYVCSDGTFLQGELFSVGSGSPYAYAVLDGGPRWGLSVGDACVLAREAVFRATHRDAYSGNCVDIFHISSQGWRRREREDLREEYYRDREQRGRRQVQGGQEPHTGEGEYADFNSHSGRPFSFASESDGLSFSVKASLHGEDAEGPERKIEFLHGTTTLAFKFQHGVIVAVDSRATAGSYIASQTVKKVIEINPYLLGTMAGGAADCSFWERLLARQCRIYELRNKERISVAAASKLLANMVYQYKGMGLSMGTMICGWDKRGPGLYYVDSEGNRICGDQFAVGSGSMYAYGVLDSGLRPDLTVEEACDLGRRAIYQATYRDAYSGGTVNLYHVHSQGWERVSQDDVLQLHQQFQSKQA</sequence>
<reference evidence="17 18" key="1">
    <citation type="submission" date="2015-08" db="EMBL/GenBank/DDBJ databases">
        <title>The genome of the Asian arowana (Scleropages formosus).</title>
        <authorList>
            <person name="Tan M.H."/>
            <person name="Gan H.M."/>
            <person name="Croft L.J."/>
            <person name="Austin C.M."/>
        </authorList>
    </citation>
    <scope>NUCLEOTIDE SEQUENCE [LARGE SCALE GENOMIC DNA]</scope>
    <source>
        <strain evidence="17">Aro1</strain>
    </source>
</reference>
<comment type="function">
    <text evidence="14">The proteasome is a multicatalytic proteinase complex which is characterized by its ability to cleave peptides with Arg, Phe, Tyr, Leu, and Glu adjacent to the leaving group at neutral or slightly basic pH. The proteasome has an ATP-dependent proteolytic activity. This subunit is involved in antigen processing to generate class I binding peptides.</text>
</comment>
<gene>
    <name evidence="17" type="ORF">Z043_108502</name>
</gene>
<evidence type="ECO:0000256" key="6">
    <source>
        <dbReference type="ARBA" id="ARBA00016158"/>
    </source>
</evidence>
<dbReference type="GO" id="GO:0004298">
    <property type="term" value="F:threonine-type endopeptidase activity"/>
    <property type="evidence" value="ECO:0007669"/>
    <property type="project" value="UniProtKB-KW"/>
</dbReference>
<dbReference type="GO" id="GO:0005737">
    <property type="term" value="C:cytoplasm"/>
    <property type="evidence" value="ECO:0007669"/>
    <property type="project" value="UniProtKB-SubCell"/>
</dbReference>
<dbReference type="PRINTS" id="PR00141">
    <property type="entry name" value="PROTEASOME"/>
</dbReference>
<dbReference type="GO" id="GO:0051603">
    <property type="term" value="P:proteolysis involved in protein catabolic process"/>
    <property type="evidence" value="ECO:0007669"/>
    <property type="project" value="InterPro"/>
</dbReference>
<dbReference type="GO" id="GO:0005839">
    <property type="term" value="C:proteasome core complex"/>
    <property type="evidence" value="ECO:0007669"/>
    <property type="project" value="InterPro"/>
</dbReference>
<keyword evidence="12" id="KW-0865">Zymogen</keyword>
<feature type="region of interest" description="Disordered" evidence="16">
    <location>
        <begin position="254"/>
        <end position="280"/>
    </location>
</feature>
<dbReference type="EC" id="3.4.25.1" evidence="5"/>
<evidence type="ECO:0000256" key="4">
    <source>
        <dbReference type="ARBA" id="ARBA00004496"/>
    </source>
</evidence>
<comment type="catalytic activity">
    <reaction evidence="1">
        <text>Cleavage of peptide bonds with very broad specificity.</text>
        <dbReference type="EC" id="3.4.25.1"/>
    </reaction>
</comment>
<evidence type="ECO:0000256" key="7">
    <source>
        <dbReference type="ARBA" id="ARBA00022490"/>
    </source>
</evidence>
<keyword evidence="13" id="KW-0539">Nucleus</keyword>
<dbReference type="SUPFAM" id="SSF56235">
    <property type="entry name" value="N-terminal nucleophile aminohydrolases (Ntn hydrolases)"/>
    <property type="match status" value="3"/>
</dbReference>
<accession>A0A0P7USM5</accession>
<dbReference type="InterPro" id="IPR029055">
    <property type="entry name" value="Ntn_hydrolases_N"/>
</dbReference>
<keyword evidence="8" id="KW-0645">Protease</keyword>